<dbReference type="InParanoid" id="A0A1X7TNV6"/>
<sequence>LMSQNVIVESRPKPDPMLVIPFDKTMSMRLLSPDLITIITVQFLNGQSYKYSIDPRATIYALKWTVFK</sequence>
<organism evidence="1">
    <name type="scientific">Amphimedon queenslandica</name>
    <name type="common">Sponge</name>
    <dbReference type="NCBI Taxonomy" id="400682"/>
    <lineage>
        <taxon>Eukaryota</taxon>
        <taxon>Metazoa</taxon>
        <taxon>Porifera</taxon>
        <taxon>Demospongiae</taxon>
        <taxon>Heteroscleromorpha</taxon>
        <taxon>Haplosclerida</taxon>
        <taxon>Niphatidae</taxon>
        <taxon>Amphimedon</taxon>
    </lineage>
</organism>
<name>A0A1X7TNV6_AMPQE</name>
<proteinExistence type="predicted"/>
<dbReference type="AlphaFoldDB" id="A0A1X7TNV6"/>
<reference evidence="1" key="1">
    <citation type="submission" date="2017-05" db="UniProtKB">
        <authorList>
            <consortium name="EnsemblMetazoa"/>
        </authorList>
    </citation>
    <scope>IDENTIFICATION</scope>
</reference>
<evidence type="ECO:0000313" key="1">
    <source>
        <dbReference type="EnsemblMetazoa" id="Aqu2.1.16555_001"/>
    </source>
</evidence>
<protein>
    <submittedName>
        <fullName evidence="1">Uncharacterized protein</fullName>
    </submittedName>
</protein>
<dbReference type="EnsemblMetazoa" id="Aqu2.1.16555_001">
    <property type="protein sequence ID" value="Aqu2.1.16555_001"/>
    <property type="gene ID" value="Aqu2.1.16555"/>
</dbReference>
<accession>A0A1X7TNV6</accession>